<dbReference type="CDD" id="cd00042">
    <property type="entry name" value="CY"/>
    <property type="match status" value="1"/>
</dbReference>
<evidence type="ECO:0000313" key="5">
    <source>
        <dbReference type="RefSeq" id="XP_004510883.1"/>
    </source>
</evidence>
<keyword evidence="2" id="KW-0789">Thiol protease inhibitor</keyword>
<dbReference type="PANTHER" id="PTHR31228">
    <property type="entry name" value="CYSTATIN/MONELLIN SUPERFAMILY PROTEIN"/>
    <property type="match status" value="1"/>
</dbReference>
<evidence type="ECO:0000313" key="4">
    <source>
        <dbReference type="Proteomes" id="UP000087171"/>
    </source>
</evidence>
<dbReference type="GO" id="GO:0004869">
    <property type="term" value="F:cysteine-type endopeptidase inhibitor activity"/>
    <property type="evidence" value="ECO:0007669"/>
    <property type="project" value="UniProtKB-KW"/>
</dbReference>
<dbReference type="NCBIfam" id="TIGR01638">
    <property type="entry name" value="Atha_cystat_rel"/>
    <property type="match status" value="1"/>
</dbReference>
<accession>A0A1S2YW65</accession>
<proteinExistence type="predicted"/>
<evidence type="ECO:0000256" key="1">
    <source>
        <dbReference type="ARBA" id="ARBA00022690"/>
    </source>
</evidence>
<dbReference type="Gene3D" id="3.10.450.10">
    <property type="match status" value="1"/>
</dbReference>
<reference evidence="4" key="1">
    <citation type="journal article" date="2013" name="Nat. Biotechnol.">
        <title>Draft genome sequence of chickpea (Cicer arietinum) provides a resource for trait improvement.</title>
        <authorList>
            <person name="Varshney R.K."/>
            <person name="Song C."/>
            <person name="Saxena R.K."/>
            <person name="Azam S."/>
            <person name="Yu S."/>
            <person name="Sharpe A.G."/>
            <person name="Cannon S."/>
            <person name="Baek J."/>
            <person name="Rosen B.D."/>
            <person name="Tar'an B."/>
            <person name="Millan T."/>
            <person name="Zhang X."/>
            <person name="Ramsay L.D."/>
            <person name="Iwata A."/>
            <person name="Wang Y."/>
            <person name="Nelson W."/>
            <person name="Farmer A.D."/>
            <person name="Gaur P.M."/>
            <person name="Soderlund C."/>
            <person name="Penmetsa R.V."/>
            <person name="Xu C."/>
            <person name="Bharti A.K."/>
            <person name="He W."/>
            <person name="Winter P."/>
            <person name="Zhao S."/>
            <person name="Hane J.K."/>
            <person name="Carrasquilla-Garcia N."/>
            <person name="Condie J.A."/>
            <person name="Upadhyaya H.D."/>
            <person name="Luo M.C."/>
            <person name="Thudi M."/>
            <person name="Gowda C.L."/>
            <person name="Singh N.P."/>
            <person name="Lichtenzveig J."/>
            <person name="Gali K.K."/>
            <person name="Rubio J."/>
            <person name="Nadarajan N."/>
            <person name="Dolezel J."/>
            <person name="Bansal K.C."/>
            <person name="Xu X."/>
            <person name="Edwards D."/>
            <person name="Zhang G."/>
            <person name="Kahl G."/>
            <person name="Gil J."/>
            <person name="Singh K.B."/>
            <person name="Datta S.K."/>
            <person name="Jackson S.A."/>
            <person name="Wang J."/>
            <person name="Cook D.R."/>
        </authorList>
    </citation>
    <scope>NUCLEOTIDE SEQUENCE [LARGE SCALE GENOMIC DNA]</scope>
    <source>
        <strain evidence="4">cv. CDC Frontier</strain>
    </source>
</reference>
<name>A0A1S2YW65_CICAR</name>
<dbReference type="InterPro" id="IPR000010">
    <property type="entry name" value="Cystatin_dom"/>
</dbReference>
<dbReference type="PaxDb" id="3827-XP_004510883.1"/>
<protein>
    <submittedName>
        <fullName evidence="5">Uncharacterized protein LOC101513656</fullName>
    </submittedName>
</protein>
<dbReference type="PANTHER" id="PTHR31228:SF22">
    <property type="entry name" value="CYSTATIN_MONELLIN SUPERFAMILY PROTEIN"/>
    <property type="match status" value="1"/>
</dbReference>
<dbReference type="Pfam" id="PF00031">
    <property type="entry name" value="Cystatin"/>
    <property type="match status" value="1"/>
</dbReference>
<dbReference type="Proteomes" id="UP000087171">
    <property type="component" value="Chromosome Ca7"/>
</dbReference>
<organism evidence="4 5">
    <name type="scientific">Cicer arietinum</name>
    <name type="common">Chickpea</name>
    <name type="synonym">Garbanzo</name>
    <dbReference type="NCBI Taxonomy" id="3827"/>
    <lineage>
        <taxon>Eukaryota</taxon>
        <taxon>Viridiplantae</taxon>
        <taxon>Streptophyta</taxon>
        <taxon>Embryophyta</taxon>
        <taxon>Tracheophyta</taxon>
        <taxon>Spermatophyta</taxon>
        <taxon>Magnoliopsida</taxon>
        <taxon>eudicotyledons</taxon>
        <taxon>Gunneridae</taxon>
        <taxon>Pentapetalae</taxon>
        <taxon>rosids</taxon>
        <taxon>fabids</taxon>
        <taxon>Fabales</taxon>
        <taxon>Fabaceae</taxon>
        <taxon>Papilionoideae</taxon>
        <taxon>50 kb inversion clade</taxon>
        <taxon>NPAAA clade</taxon>
        <taxon>Hologalegina</taxon>
        <taxon>IRL clade</taxon>
        <taxon>Cicereae</taxon>
        <taxon>Cicer</taxon>
    </lineage>
</organism>
<dbReference type="KEGG" id="cam:101513656"/>
<evidence type="ECO:0000259" key="3">
    <source>
        <dbReference type="Pfam" id="PF00031"/>
    </source>
</evidence>
<keyword evidence="4" id="KW-1185">Reference proteome</keyword>
<feature type="domain" description="Cystatin" evidence="3">
    <location>
        <begin position="102"/>
        <end position="162"/>
    </location>
</feature>
<dbReference type="RefSeq" id="XP_073226788.1">
    <property type="nucleotide sequence ID" value="XM_073370687.1"/>
</dbReference>
<sequence>MKSNSDSESESDWDWTRIPVEDLKESDFRRRYEDDPKAFAFVCPRFQYKNKAQINLEKDIEEYKRLSRNLSPYDAIPLPLNSGLCGNTKARPTSLTYHRPLLTHLSKLALDMYNADNQGANFEFDDLVKATRRPISGGIYYITFQAKDATTTSSNFPAKTFQAQVGNMKPGPPVVESCSIKAD</sequence>
<reference evidence="5" key="2">
    <citation type="submission" date="2025-08" db="UniProtKB">
        <authorList>
            <consortium name="RefSeq"/>
        </authorList>
    </citation>
    <scope>IDENTIFICATION</scope>
    <source>
        <tissue evidence="5">Etiolated seedlings</tissue>
    </source>
</reference>
<keyword evidence="1" id="KW-0646">Protease inhibitor</keyword>
<gene>
    <name evidence="5" type="primary">LOC101513656</name>
</gene>
<dbReference type="OrthoDB" id="1432774at2759"/>
<dbReference type="InterPro" id="IPR006525">
    <property type="entry name" value="Cystatin-related_pln"/>
</dbReference>
<evidence type="ECO:0000256" key="2">
    <source>
        <dbReference type="ARBA" id="ARBA00022704"/>
    </source>
</evidence>
<dbReference type="AlphaFoldDB" id="A0A1S2YW65"/>
<dbReference type="RefSeq" id="XP_004510883.1">
    <property type="nucleotide sequence ID" value="XM_004510826.3"/>
</dbReference>
<dbReference type="InterPro" id="IPR046350">
    <property type="entry name" value="Cystatin_sf"/>
</dbReference>
<dbReference type="SUPFAM" id="SSF54403">
    <property type="entry name" value="Cystatin/monellin"/>
    <property type="match status" value="1"/>
</dbReference>
<dbReference type="GeneID" id="101513656"/>